<dbReference type="GO" id="GO:0003824">
    <property type="term" value="F:catalytic activity"/>
    <property type="evidence" value="ECO:0007669"/>
    <property type="project" value="InterPro"/>
</dbReference>
<dbReference type="InterPro" id="IPR053137">
    <property type="entry name" value="NLR-like"/>
</dbReference>
<dbReference type="InterPro" id="IPR000845">
    <property type="entry name" value="Nucleoside_phosphorylase_d"/>
</dbReference>
<accession>A0A7C8NZZ7</accession>
<organism evidence="3 4">
    <name type="scientific">Orbilia oligospora</name>
    <name type="common">Nematode-trapping fungus</name>
    <name type="synonym">Arthrobotrys oligospora</name>
    <dbReference type="NCBI Taxonomy" id="2813651"/>
    <lineage>
        <taxon>Eukaryota</taxon>
        <taxon>Fungi</taxon>
        <taxon>Dikarya</taxon>
        <taxon>Ascomycota</taxon>
        <taxon>Pezizomycotina</taxon>
        <taxon>Orbiliomycetes</taxon>
        <taxon>Orbiliales</taxon>
        <taxon>Orbiliaceae</taxon>
        <taxon>Orbilia</taxon>
    </lineage>
</organism>
<proteinExistence type="predicted"/>
<sequence>MNANGGQKTNPIKLTDDIVCHSPDEPFGKCECKGEGKSERHSHFAHTLLPSKLFRIQAIFEDLGHPEANAPLTSPESEALSNDVDSGLGTILSQSSFFDPRTKLGTGPSFTDSKSRSERRLTSAQTSDGIAIVQTRLVFKREDYNVGIVCALPKEHLAVRAIFDSKHQNLIYPPENTNHYALGCIHNRNIVSACLPSGNYGTCAAADVLVHMKKSFPNLKICLLVGIGGGVPSEKNDIQLGDVVVSHPEGDSTGVIQYDLGKTLKNNEFVRKGFLQSPPRFIMTGISDLESDPDKARYPLQACLEGIATRHPEYGYPGYQFDPLLAANAKRNSSSSGDGHKEEGIPGKNAQVSKLQPRTHPKVHYGLIASGNQVIKSEQVRDKLASQYSILCFEMEAAGIMNACSCLVIRGICDYSDSQKNHIWQEYAAATAAAYAKLLLSYARVPKNS</sequence>
<evidence type="ECO:0000313" key="4">
    <source>
        <dbReference type="Proteomes" id="UP000480548"/>
    </source>
</evidence>
<name>A0A7C8NZZ7_ORBOL</name>
<evidence type="ECO:0000256" key="1">
    <source>
        <dbReference type="SAM" id="MobiDB-lite"/>
    </source>
</evidence>
<dbReference type="PANTHER" id="PTHR46082:SF11">
    <property type="entry name" value="AAA+ ATPASE DOMAIN-CONTAINING PROTEIN-RELATED"/>
    <property type="match status" value="1"/>
</dbReference>
<feature type="region of interest" description="Disordered" evidence="1">
    <location>
        <begin position="99"/>
        <end position="122"/>
    </location>
</feature>
<evidence type="ECO:0000313" key="3">
    <source>
        <dbReference type="EMBL" id="KAF3122660.1"/>
    </source>
</evidence>
<dbReference type="Proteomes" id="UP000480548">
    <property type="component" value="Unassembled WGS sequence"/>
</dbReference>
<dbReference type="EMBL" id="WIQZ01000118">
    <property type="protein sequence ID" value="KAF3122660.1"/>
    <property type="molecule type" value="Genomic_DNA"/>
</dbReference>
<dbReference type="InterPro" id="IPR035994">
    <property type="entry name" value="Nucleoside_phosphorylase_sf"/>
</dbReference>
<gene>
    <name evidence="3" type="ORF">TWF703_001170</name>
</gene>
<evidence type="ECO:0000259" key="2">
    <source>
        <dbReference type="Pfam" id="PF01048"/>
    </source>
</evidence>
<protein>
    <recommendedName>
        <fullName evidence="2">Nucleoside phosphorylase domain-containing protein</fullName>
    </recommendedName>
</protein>
<feature type="domain" description="Nucleoside phosphorylase" evidence="2">
    <location>
        <begin position="146"/>
        <end position="422"/>
    </location>
</feature>
<comment type="caution">
    <text evidence="3">The sequence shown here is derived from an EMBL/GenBank/DDBJ whole genome shotgun (WGS) entry which is preliminary data.</text>
</comment>
<dbReference type="Pfam" id="PF01048">
    <property type="entry name" value="PNP_UDP_1"/>
    <property type="match status" value="1"/>
</dbReference>
<dbReference type="PANTHER" id="PTHR46082">
    <property type="entry name" value="ATP/GTP-BINDING PROTEIN-RELATED"/>
    <property type="match status" value="1"/>
</dbReference>
<dbReference type="Gene3D" id="3.40.50.1580">
    <property type="entry name" value="Nucleoside phosphorylase domain"/>
    <property type="match status" value="1"/>
</dbReference>
<dbReference type="AlphaFoldDB" id="A0A7C8NZZ7"/>
<feature type="region of interest" description="Disordered" evidence="1">
    <location>
        <begin position="329"/>
        <end position="356"/>
    </location>
</feature>
<reference evidence="3 4" key="1">
    <citation type="submission" date="2019-06" db="EMBL/GenBank/DDBJ databases">
        <authorList>
            <person name="Palmer J.M."/>
        </authorList>
    </citation>
    <scope>NUCLEOTIDE SEQUENCE [LARGE SCALE GENOMIC DNA]</scope>
    <source>
        <strain evidence="3 4">TWF703</strain>
    </source>
</reference>
<dbReference type="SUPFAM" id="SSF53167">
    <property type="entry name" value="Purine and uridine phosphorylases"/>
    <property type="match status" value="1"/>
</dbReference>
<dbReference type="GO" id="GO:0009116">
    <property type="term" value="P:nucleoside metabolic process"/>
    <property type="evidence" value="ECO:0007669"/>
    <property type="project" value="InterPro"/>
</dbReference>